<keyword evidence="5" id="KW-1003">Cell membrane</keyword>
<dbReference type="Gene3D" id="1.50.10.10">
    <property type="match status" value="1"/>
</dbReference>
<dbReference type="SUPFAM" id="SSF48208">
    <property type="entry name" value="Six-hairpin glycosidases"/>
    <property type="match status" value="1"/>
</dbReference>
<dbReference type="Pfam" id="PF00723">
    <property type="entry name" value="Glyco_hydro_15"/>
    <property type="match status" value="1"/>
</dbReference>
<feature type="domain" description="Phosphorylase b kinase regulatory subunit alpha/beta C-terminal" evidence="16">
    <location>
        <begin position="1270"/>
        <end position="1365"/>
    </location>
</feature>
<dbReference type="Pfam" id="PF19292">
    <property type="entry name" value="KPBB_C"/>
    <property type="match status" value="1"/>
</dbReference>
<feature type="compositionally biased region" description="Low complexity" evidence="13">
    <location>
        <begin position="381"/>
        <end position="396"/>
    </location>
</feature>
<dbReference type="InterPro" id="IPR008928">
    <property type="entry name" value="6-hairpin_glycosidase_sf"/>
</dbReference>
<dbReference type="PANTHER" id="PTHR10749:SF8">
    <property type="entry name" value="PHOSPHORYLASE B KINASE REGULATORY SUBUNIT BETA"/>
    <property type="match status" value="1"/>
</dbReference>
<comment type="similarity">
    <text evidence="4">Belongs to the phosphorylase b kinase regulatory chain family.</text>
</comment>
<keyword evidence="11" id="KW-0449">Lipoprotein</keyword>
<evidence type="ECO:0000256" key="5">
    <source>
        <dbReference type="ARBA" id="ARBA00022475"/>
    </source>
</evidence>
<evidence type="ECO:0000256" key="10">
    <source>
        <dbReference type="ARBA" id="ARBA00023277"/>
    </source>
</evidence>
<dbReference type="EMBL" id="JANBPT010000016">
    <property type="protein sequence ID" value="KAJ1930070.1"/>
    <property type="molecule type" value="Genomic_DNA"/>
</dbReference>
<evidence type="ECO:0000313" key="18">
    <source>
        <dbReference type="Proteomes" id="UP001150569"/>
    </source>
</evidence>
<evidence type="ECO:0000256" key="3">
    <source>
        <dbReference type="ARBA" id="ARBA00005131"/>
    </source>
</evidence>
<feature type="compositionally biased region" description="Polar residues" evidence="13">
    <location>
        <begin position="785"/>
        <end position="794"/>
    </location>
</feature>
<name>A0A9W8AFQ3_9FUNG</name>
<dbReference type="OrthoDB" id="5971574at2759"/>
<gene>
    <name evidence="17" type="ORF">IWQ60_000613</name>
</gene>
<evidence type="ECO:0000256" key="11">
    <source>
        <dbReference type="ARBA" id="ARBA00023288"/>
    </source>
</evidence>
<feature type="region of interest" description="Disordered" evidence="13">
    <location>
        <begin position="375"/>
        <end position="398"/>
    </location>
</feature>
<evidence type="ECO:0000259" key="16">
    <source>
        <dbReference type="Pfam" id="PF19292"/>
    </source>
</evidence>
<organism evidence="17 18">
    <name type="scientific">Tieghemiomyces parasiticus</name>
    <dbReference type="NCBI Taxonomy" id="78921"/>
    <lineage>
        <taxon>Eukaryota</taxon>
        <taxon>Fungi</taxon>
        <taxon>Fungi incertae sedis</taxon>
        <taxon>Zoopagomycota</taxon>
        <taxon>Kickxellomycotina</taxon>
        <taxon>Dimargaritomycetes</taxon>
        <taxon>Dimargaritales</taxon>
        <taxon>Dimargaritaceae</taxon>
        <taxon>Tieghemiomyces</taxon>
    </lineage>
</organism>
<dbReference type="InterPro" id="IPR039477">
    <property type="entry name" value="ILEI/PANDER_dom"/>
</dbReference>
<comment type="function">
    <text evidence="1">Phosphorylase b kinase catalyzes the phosphorylation of serine in certain substrates, including troponin I. The alpha chain may bind calmodulin.</text>
</comment>
<evidence type="ECO:0000259" key="15">
    <source>
        <dbReference type="Pfam" id="PF15711"/>
    </source>
</evidence>
<proteinExistence type="inferred from homology"/>
<reference evidence="17" key="1">
    <citation type="submission" date="2022-07" db="EMBL/GenBank/DDBJ databases">
        <title>Phylogenomic reconstructions and comparative analyses of Kickxellomycotina fungi.</title>
        <authorList>
            <person name="Reynolds N.K."/>
            <person name="Stajich J.E."/>
            <person name="Barry K."/>
            <person name="Grigoriev I.V."/>
            <person name="Crous P."/>
            <person name="Smith M.E."/>
        </authorList>
    </citation>
    <scope>NUCLEOTIDE SEQUENCE</scope>
    <source>
        <strain evidence="17">RSA 861</strain>
    </source>
</reference>
<feature type="region of interest" description="Disordered" evidence="13">
    <location>
        <begin position="767"/>
        <end position="818"/>
    </location>
</feature>
<dbReference type="FunFam" id="1.50.10.10:FF:000004">
    <property type="entry name" value="Phosphorylase b kinase regulatory subunit"/>
    <property type="match status" value="1"/>
</dbReference>
<dbReference type="InterPro" id="IPR045583">
    <property type="entry name" value="KPBA/B_C"/>
</dbReference>
<sequence>MSSAEQKRVRERLDYYYRAARAIILSRQNPNTGLIPASVAVTTHGDYRDAWVRDNVYSIMCVFGLALAYRRIDDELGRAYELEHSTTKLMRGLLFSMMRQSAKVERFKYTLSITDSLHAKYNTNTGDTVVGDSEWGHLQVDATSLFLLMLAQMTAAGFQVIYTLDEVDFVQNLVFYIERAYRTPDYGIWERGNKVNHGEPELNSSSIGIVVAALQAINGVNLFGSRGGPSSVIHVLPDEVTRNSMILHSALPRESFSKEIDAALLAVIGYPAYAVADEEVVQKTRNEIVTKLRGRYGCKRFLRDGHQAVLEDNSRLYYDPQELRIFENIECEWPLFFTYFILDGLFRGDTAAVEEYREAIKPLLVDSTTLSDYADLPSVTPPMRTKTPPRTSPKSPGLTRETFHLIPEVYYVPRESVEAEKANPHSQDRLPNDNVPLVWANSLYMLGNLVHENLVSTAELDPLGRRFYARRADNRDTVVQIALLAEDESLQAKLSTFGLDTQSLDQLGSVTICPPTALAEVYTTLGMNDKLGMSGRPPRPVGTLSTCRLYRVQGRLYAFVPHFLDKQEFYLSSDNDYLVSVIESQLSFVQRHWTFAGRPTLVILLTHQMFNQSYPDSLAAPPTTQSAPQSDRHFTSSQRHLLHFIMNLRSGLCCNGTVRVRLGNLNELVPTSSVESLDFLVNKNDVDWLGILRGCPTISRTGSTSRLRELEATTPLATPGGRAPRRNTSFYNVNSGLKTPVQRKEGDGYFPLASELRKRFNFKLLDPELPDQSAGEGPHHYHSSMGATSATTTPLDDDLSALGLEPHPSASAGTALPVPLGGPGSDVGPAVMSPGLDSLSLTLNDPAEVPQAIAMLGSANNLFDQMDLLHYLFSCHGLKFYVEAMDATVHELVEEVYMKAQYLKQWGVLRQAAGVLGKVVNNQLTICITDLVIRLKSLTIGHGINEVVISSPVPPDAINDILLRCCSEDLREIPLVQEVIINLADLIQAKPDMFDGLMRLRTHYILIALREEISRLNNCDEEEALDILLEMSPFELKVLVNTIMSGPSLSKANVHSLVHSETKALANEGKVRGWRNVSVNAVLGDRPTDLFAADKTELSISVQSAGFSAGNFARIDVNRTGLPAANRGINVVVLDPVEKSVAETVSFDTHLSEADAQEFADFVNGLEPHMVFIMAVKDDAAERLTPEARQAVEALGSHMIGQLGYRDSWCFVGYKGAPREHIVEVRQAAARGPTDVLHIRYNLEDLRRRAAQATGAEHDGPAATRPTPSSSGGRWLRRRKNDGALNRVPSDFYPRVWKVLEQCHGVVVQNEYLPRDPLIYEKTPEEPNFAIRVESFLDVIQDPAERQIAVECLMTISLLQVTYPDSRPGRPDGEESVNVTRIFKDALGIFWDVWKQQTGAAADLPFDEPLARRLFYDLPTAGEEHGTVYYLALSALAHLGREKAQAYALECIGHYDTWEKERFKVCTA</sequence>
<dbReference type="PANTHER" id="PTHR10749">
    <property type="entry name" value="PHOSPHORYLASE B KINASE REGULATORY SUBUNIT"/>
    <property type="match status" value="1"/>
</dbReference>
<evidence type="ECO:0000256" key="2">
    <source>
        <dbReference type="ARBA" id="ARBA00004342"/>
    </source>
</evidence>
<evidence type="ECO:0000256" key="7">
    <source>
        <dbReference type="ARBA" id="ARBA00022600"/>
    </source>
</evidence>
<dbReference type="PROSITE" id="PS52031">
    <property type="entry name" value="GG_LECTIN"/>
    <property type="match status" value="1"/>
</dbReference>
<dbReference type="GO" id="GO:0003824">
    <property type="term" value="F:catalytic activity"/>
    <property type="evidence" value="ECO:0007669"/>
    <property type="project" value="UniProtKB-ARBA"/>
</dbReference>
<comment type="caution">
    <text evidence="17">The sequence shown here is derived from an EMBL/GenBank/DDBJ whole genome shotgun (WGS) entry which is preliminary data.</text>
</comment>
<evidence type="ECO:0000256" key="9">
    <source>
        <dbReference type="ARBA" id="ARBA00023136"/>
    </source>
</evidence>
<evidence type="ECO:0000256" key="8">
    <source>
        <dbReference type="ARBA" id="ARBA00022860"/>
    </source>
</evidence>
<evidence type="ECO:0000313" key="17">
    <source>
        <dbReference type="EMBL" id="KAJ1930070.1"/>
    </source>
</evidence>
<keyword evidence="10" id="KW-0119">Carbohydrate metabolism</keyword>
<evidence type="ECO:0000256" key="4">
    <source>
        <dbReference type="ARBA" id="ARBA00007128"/>
    </source>
</evidence>
<dbReference type="GO" id="GO:0005886">
    <property type="term" value="C:plasma membrane"/>
    <property type="evidence" value="ECO:0007669"/>
    <property type="project" value="UniProtKB-SubCell"/>
</dbReference>
<evidence type="ECO:0000256" key="13">
    <source>
        <dbReference type="SAM" id="MobiDB-lite"/>
    </source>
</evidence>
<feature type="domain" description="ILEI/PANDER" evidence="15">
    <location>
        <begin position="1127"/>
        <end position="1217"/>
    </location>
</feature>
<accession>A0A9W8AFQ3</accession>
<keyword evidence="7" id="KW-0321">Glycogen metabolism</keyword>
<dbReference type="GO" id="GO:0005964">
    <property type="term" value="C:phosphorylase kinase complex"/>
    <property type="evidence" value="ECO:0007669"/>
    <property type="project" value="TreeGrafter"/>
</dbReference>
<evidence type="ECO:0000256" key="12">
    <source>
        <dbReference type="ARBA" id="ARBA00023289"/>
    </source>
</evidence>
<keyword evidence="12" id="KW-0636">Prenylation</keyword>
<dbReference type="Proteomes" id="UP001150569">
    <property type="component" value="Unassembled WGS sequence"/>
</dbReference>
<feature type="domain" description="GH15-like" evidence="14">
    <location>
        <begin position="12"/>
        <end position="1002"/>
    </location>
</feature>
<dbReference type="InterPro" id="IPR008734">
    <property type="entry name" value="PHK_A/B_su"/>
</dbReference>
<evidence type="ECO:0000259" key="14">
    <source>
        <dbReference type="Pfam" id="PF00723"/>
    </source>
</evidence>
<keyword evidence="6" id="KW-0597">Phosphoprotein</keyword>
<dbReference type="GO" id="GO:0005977">
    <property type="term" value="P:glycogen metabolic process"/>
    <property type="evidence" value="ECO:0007669"/>
    <property type="project" value="UniProtKB-KW"/>
</dbReference>
<comment type="subcellular location">
    <subcellularLocation>
        <location evidence="2">Cell membrane</location>
        <topology evidence="2">Lipid-anchor</topology>
        <orientation evidence="2">Cytoplasmic side</orientation>
    </subcellularLocation>
</comment>
<keyword evidence="18" id="KW-1185">Reference proteome</keyword>
<comment type="pathway">
    <text evidence="3">Glycan biosynthesis; glycogen metabolism.</text>
</comment>
<dbReference type="InterPro" id="IPR012341">
    <property type="entry name" value="6hp_glycosidase-like_sf"/>
</dbReference>
<feature type="region of interest" description="Disordered" evidence="13">
    <location>
        <begin position="1250"/>
        <end position="1280"/>
    </location>
</feature>
<keyword evidence="8" id="KW-0112">Calmodulin-binding</keyword>
<evidence type="ECO:0000256" key="6">
    <source>
        <dbReference type="ARBA" id="ARBA00022553"/>
    </source>
</evidence>
<dbReference type="Pfam" id="PF15711">
    <property type="entry name" value="ILEI"/>
    <property type="match status" value="1"/>
</dbReference>
<keyword evidence="9" id="KW-0472">Membrane</keyword>
<protein>
    <submittedName>
        <fullName evidence="17">Uncharacterized protein</fullName>
    </submittedName>
</protein>
<dbReference type="InterPro" id="IPR011613">
    <property type="entry name" value="GH15-like"/>
</dbReference>
<evidence type="ECO:0000256" key="1">
    <source>
        <dbReference type="ARBA" id="ARBA00002837"/>
    </source>
</evidence>
<dbReference type="GO" id="GO:0005516">
    <property type="term" value="F:calmodulin binding"/>
    <property type="evidence" value="ECO:0007669"/>
    <property type="project" value="UniProtKB-KW"/>
</dbReference>